<name>A0A545U865_9GAMM</name>
<dbReference type="GO" id="GO:0005829">
    <property type="term" value="C:cytosol"/>
    <property type="evidence" value="ECO:0007669"/>
    <property type="project" value="TreeGrafter"/>
</dbReference>
<evidence type="ECO:0000256" key="1">
    <source>
        <dbReference type="ARBA" id="ARBA00022722"/>
    </source>
</evidence>
<sequence>MAVLYSLRHRALATLRRYRARGTPFEALYDAPPPPLRAAFDDLRFVVLDAEMSGLNPTRHSLLSLGWVVIERGRIVGDSGRHFLIHADTRVGESTKIHGLRDSAIAGAASVARVLALLAAQAQGAVLVFHHAALDIAFIQRAAVQTVRCPLLAVYLDTMEIEKRRLRRQGKSASLRLKLCRDRYGLPATAQHNALSDAYATAELFLAQVAYLGDRGRLRLRDLYPVGVS</sequence>
<keyword evidence="2" id="KW-0378">Hydrolase</keyword>
<gene>
    <name evidence="5" type="ORF">FKG94_02145</name>
</gene>
<comment type="caution">
    <text evidence="5">The sequence shown here is derived from an EMBL/GenBank/DDBJ whole genome shotgun (WGS) entry which is preliminary data.</text>
</comment>
<evidence type="ECO:0000313" key="5">
    <source>
        <dbReference type="EMBL" id="TQV85667.1"/>
    </source>
</evidence>
<dbReference type="GO" id="GO:0006259">
    <property type="term" value="P:DNA metabolic process"/>
    <property type="evidence" value="ECO:0007669"/>
    <property type="project" value="UniProtKB-ARBA"/>
</dbReference>
<protein>
    <submittedName>
        <fullName evidence="5">3'-5' exonuclease</fullName>
    </submittedName>
</protein>
<evidence type="ECO:0000313" key="6">
    <source>
        <dbReference type="Proteomes" id="UP000319732"/>
    </source>
</evidence>
<dbReference type="OrthoDB" id="5497329at2"/>
<dbReference type="RefSeq" id="WP_142902518.1">
    <property type="nucleotide sequence ID" value="NZ_ML660087.1"/>
</dbReference>
<evidence type="ECO:0000259" key="4">
    <source>
        <dbReference type="SMART" id="SM00479"/>
    </source>
</evidence>
<dbReference type="GO" id="GO:0003676">
    <property type="term" value="F:nucleic acid binding"/>
    <property type="evidence" value="ECO:0007669"/>
    <property type="project" value="InterPro"/>
</dbReference>
<evidence type="ECO:0000256" key="2">
    <source>
        <dbReference type="ARBA" id="ARBA00022801"/>
    </source>
</evidence>
<keyword evidence="3 5" id="KW-0269">Exonuclease</keyword>
<evidence type="ECO:0000256" key="3">
    <source>
        <dbReference type="ARBA" id="ARBA00022839"/>
    </source>
</evidence>
<dbReference type="SMART" id="SM00479">
    <property type="entry name" value="EXOIII"/>
    <property type="match status" value="1"/>
</dbReference>
<dbReference type="InterPro" id="IPR012337">
    <property type="entry name" value="RNaseH-like_sf"/>
</dbReference>
<keyword evidence="6" id="KW-1185">Reference proteome</keyword>
<dbReference type="EMBL" id="VHSG01000003">
    <property type="protein sequence ID" value="TQV85667.1"/>
    <property type="molecule type" value="Genomic_DNA"/>
</dbReference>
<dbReference type="Proteomes" id="UP000319732">
    <property type="component" value="Unassembled WGS sequence"/>
</dbReference>
<dbReference type="CDD" id="cd06127">
    <property type="entry name" value="DEDDh"/>
    <property type="match status" value="1"/>
</dbReference>
<keyword evidence="1" id="KW-0540">Nuclease</keyword>
<accession>A0A545U865</accession>
<dbReference type="GO" id="GO:0008408">
    <property type="term" value="F:3'-5' exonuclease activity"/>
    <property type="evidence" value="ECO:0007669"/>
    <property type="project" value="TreeGrafter"/>
</dbReference>
<dbReference type="SUPFAM" id="SSF53098">
    <property type="entry name" value="Ribonuclease H-like"/>
    <property type="match status" value="1"/>
</dbReference>
<dbReference type="InterPro" id="IPR036397">
    <property type="entry name" value="RNaseH_sf"/>
</dbReference>
<reference evidence="5 6" key="1">
    <citation type="submission" date="2019-06" db="EMBL/GenBank/DDBJ databases">
        <title>Whole genome sequence for Cellvibrionaceae sp. R142.</title>
        <authorList>
            <person name="Wang G."/>
        </authorList>
    </citation>
    <scope>NUCLEOTIDE SEQUENCE [LARGE SCALE GENOMIC DNA]</scope>
    <source>
        <strain evidence="5 6">R142</strain>
    </source>
</reference>
<dbReference type="PANTHER" id="PTHR30231:SF4">
    <property type="entry name" value="PROTEIN NEN2"/>
    <property type="match status" value="1"/>
</dbReference>
<dbReference type="InterPro" id="IPR013520">
    <property type="entry name" value="Ribonucl_H"/>
</dbReference>
<organism evidence="5 6">
    <name type="scientific">Exilibacterium tricleocarpae</name>
    <dbReference type="NCBI Taxonomy" id="2591008"/>
    <lineage>
        <taxon>Bacteria</taxon>
        <taxon>Pseudomonadati</taxon>
        <taxon>Pseudomonadota</taxon>
        <taxon>Gammaproteobacteria</taxon>
        <taxon>Cellvibrionales</taxon>
        <taxon>Cellvibrionaceae</taxon>
        <taxon>Exilibacterium</taxon>
    </lineage>
</organism>
<dbReference type="Pfam" id="PF00929">
    <property type="entry name" value="RNase_T"/>
    <property type="match status" value="1"/>
</dbReference>
<dbReference type="AlphaFoldDB" id="A0A545U865"/>
<proteinExistence type="predicted"/>
<dbReference type="PANTHER" id="PTHR30231">
    <property type="entry name" value="DNA POLYMERASE III SUBUNIT EPSILON"/>
    <property type="match status" value="1"/>
</dbReference>
<feature type="domain" description="Exonuclease" evidence="4">
    <location>
        <begin position="44"/>
        <end position="214"/>
    </location>
</feature>
<dbReference type="Gene3D" id="3.30.420.10">
    <property type="entry name" value="Ribonuclease H-like superfamily/Ribonuclease H"/>
    <property type="match status" value="1"/>
</dbReference>